<dbReference type="PANTHER" id="PTHR10472:SF5">
    <property type="entry name" value="D-AMINOACYL-TRNA DEACYLASE 1"/>
    <property type="match status" value="1"/>
</dbReference>
<dbReference type="Pfam" id="PF02580">
    <property type="entry name" value="Tyr_Deacylase"/>
    <property type="match status" value="1"/>
</dbReference>
<dbReference type="InterPro" id="IPR003732">
    <property type="entry name" value="Daa-tRNA_deacyls_DTD"/>
</dbReference>
<dbReference type="NCBIfam" id="TIGR00256">
    <property type="entry name" value="D-aminoacyl-tRNA deacylase"/>
    <property type="match status" value="1"/>
</dbReference>
<reference evidence="2" key="1">
    <citation type="journal article" date="2015" name="Proc. Natl. Acad. Sci. U.S.A.">
        <title>Networks of energetic and metabolic interactions define dynamics in microbial communities.</title>
        <authorList>
            <person name="Embree M."/>
            <person name="Liu J.K."/>
            <person name="Al-Bassam M.M."/>
            <person name="Zengler K."/>
        </authorList>
    </citation>
    <scope>NUCLEOTIDE SEQUENCE</scope>
</reference>
<accession>A0A0W8E565</accession>
<dbReference type="PANTHER" id="PTHR10472">
    <property type="entry name" value="D-TYROSYL-TRNA TYR DEACYLASE"/>
    <property type="match status" value="1"/>
</dbReference>
<dbReference type="GO" id="GO:0051500">
    <property type="term" value="F:D-tyrosyl-tRNA(Tyr) deacylase activity"/>
    <property type="evidence" value="ECO:0007669"/>
    <property type="project" value="TreeGrafter"/>
</dbReference>
<name>A0A0W8E565_9ZZZZ</name>
<evidence type="ECO:0000313" key="2">
    <source>
        <dbReference type="EMBL" id="KUG03542.1"/>
    </source>
</evidence>
<dbReference type="InterPro" id="IPR023509">
    <property type="entry name" value="DTD-like_sf"/>
</dbReference>
<organism evidence="2">
    <name type="scientific">hydrocarbon metagenome</name>
    <dbReference type="NCBI Taxonomy" id="938273"/>
    <lineage>
        <taxon>unclassified sequences</taxon>
        <taxon>metagenomes</taxon>
        <taxon>ecological metagenomes</taxon>
    </lineage>
</organism>
<dbReference type="Gene3D" id="3.50.80.10">
    <property type="entry name" value="D-tyrosyl-tRNA(Tyr) deacylase"/>
    <property type="match status" value="1"/>
</dbReference>
<dbReference type="EMBL" id="LNQE01001877">
    <property type="protein sequence ID" value="KUG03542.1"/>
    <property type="molecule type" value="Genomic_DNA"/>
</dbReference>
<proteinExistence type="inferred from homology"/>
<gene>
    <name evidence="2" type="ORF">ASZ90_018975</name>
</gene>
<dbReference type="GO" id="GO:0005737">
    <property type="term" value="C:cytoplasm"/>
    <property type="evidence" value="ECO:0007669"/>
    <property type="project" value="InterPro"/>
</dbReference>
<dbReference type="HAMAP" id="MF_00518">
    <property type="entry name" value="Deacylase_Dtd"/>
    <property type="match status" value="1"/>
</dbReference>
<dbReference type="AlphaFoldDB" id="A0A0W8E565"/>
<dbReference type="FunFam" id="3.50.80.10:FF:000001">
    <property type="entry name" value="D-aminoacyl-tRNA deacylase"/>
    <property type="match status" value="1"/>
</dbReference>
<dbReference type="CDD" id="cd00563">
    <property type="entry name" value="Dtyr_deacylase"/>
    <property type="match status" value="1"/>
</dbReference>
<sequence>MRAVIQRTIASKVTVEDEITGEIQKGSMVLLGIKRGDTEKEAEYLMDKIVHLRIFPDEEGKMNRSLIDVGGEILLVSQFTLYGDARKGRRPGFSDAALPELARPLFEYCVKYLQDLGIKVATGIFGAEMVVRIDNDGPVTILLDSEKVF</sequence>
<comment type="caution">
    <text evidence="2">The sequence shown here is derived from an EMBL/GenBank/DDBJ whole genome shotgun (WGS) entry which is preliminary data.</text>
</comment>
<evidence type="ECO:0000256" key="1">
    <source>
        <dbReference type="ARBA" id="ARBA00009673"/>
    </source>
</evidence>
<dbReference type="SUPFAM" id="SSF69500">
    <property type="entry name" value="DTD-like"/>
    <property type="match status" value="1"/>
</dbReference>
<protein>
    <submittedName>
        <fullName evidence="2">D-tyrosyl-trna(Tyr) deacylase</fullName>
    </submittedName>
</protein>
<comment type="similarity">
    <text evidence="1">Belongs to the DTD family.</text>
</comment>